<feature type="repeat" description="ANK" evidence="3">
    <location>
        <begin position="482"/>
        <end position="516"/>
    </location>
</feature>
<dbReference type="Pfam" id="PF00023">
    <property type="entry name" value="Ank"/>
    <property type="match status" value="1"/>
</dbReference>
<dbReference type="InterPro" id="IPR000719">
    <property type="entry name" value="Prot_kinase_dom"/>
</dbReference>
<dbReference type="PANTHER" id="PTHR23206">
    <property type="entry name" value="MASK PROTEIN"/>
    <property type="match status" value="1"/>
</dbReference>
<feature type="domain" description="Protein kinase" evidence="4">
    <location>
        <begin position="1015"/>
        <end position="1265"/>
    </location>
</feature>
<sequence>MDEESLLRACRHGDYYTVCCLLMFDRVSVNATDPGSGSTALMRACSRGHDDLVAVLLAFGAEVNASDNRGNTALLHMCKSKKIDAEFIRDFVLNYEVDVNVKTNSGLTPLMRMCESGKLDITTAKLFVEEHHSDVNAKSSFNMTPLMFYCASGKVNVEVTRFLLKNGADVKLKDSAEYTALAHLCKSGNPDGDVAKLLIDDGADVNMKECKGKRKLSLLCETRNSTANVIQLVLENGADVNSKDHAGWTPFMHFCQSENTDDHTWNRFLDSGAAVDARFDDDTLTWILGKAGIDVNDTDSNKITALMYLCASGCQNTSAVKMILDSGAQVNAKDDVGTTPLAHLMKSGNVSVDVGKLLLDYGAKVDEKDDYGATALLYLCKSGKASIDNVKLLLDNGACENDIDGNGLSVLMHLCRNGKDKLHVVEFLLECGANVSLRKVNEDTLQRGWTALMFACASRNSQLGIVKALISHGASVNDFDRQRMTALVHYCQFGMANVDIATLLIENGADVNVRDLSGKTPLMHLCRVENAKPDAVHLLVRCGADLHLRDTNGKTALMLWSESSKPNESMLEVLMQYGADIKVINSDGETPLMSASRNGRVFTVSMLLDHGADATIRGSFRQTSIDHAISQGNQSIQIEMFLSIKHKNLLSTCARINSKKSIRPTEIEFGDLVSITNSGGYFMGKWLDSDVGLTLYVSVLNPRSTFEKQVRIWLSLRHPNVQNLFGAVYEGYNIFVCEHMANGSLRDLVQYYQHWLGWCIDGVSRILQHLYEAALGLEYLHERGIVHGNVRLENILIGSDGIAKLANFTSSKKLPINPIDTETRNDAVAADVHSLDSGKAFYNEFYGDLENICQSFLSSDKPISVDYYYGALRILDKILMTIEREQDSRRKHIQRLSSSRAADLSLDFCRVQTEKLLNLLGSDVAVPRDMVKRWSEIQNHKGKVFISEVNNTLTLLHPTEIQPLQILLQQELQNTRYQEAEKHILQRAYDETCSKLHGKTIIPPPEWFIGWYELNFTEDPFAHGGFGEVLRAKWLSCDVVVKRLYLAEHDVQSSNKRRQMFENEVNLWFTLDHPHVIKLFGGCHIGTPFFVCEEAKNGSLDKFLRQHPEATWQKLYEAALGLEYLHSRGIIHRDLKCDNILVCSDQKAKLTDFGLSAYANNANDGEQTGAMHWVAPECLDGKIASYASDIYSFGMCIIQAVSGQLPWGNLSNAIVKHRVTKDKLLPQRPTQFTDSQWDLVKRLCTSDPTKRLNILAVVQQLKQFAHVETTQRFHIDSMNYLSIVYGDLLNIQEQGDKTEKEIAINIFKLLLNRINDIFYGDYSDEVKRSLHGVLVAIDGSLMQLYNQPPTVEMVKTVFRGFSLHRQIDCVLSENFVIPFSPVPNWATECLEMLTPPALNPPL</sequence>
<dbReference type="OrthoDB" id="120806at2759"/>
<dbReference type="PROSITE" id="PS50011">
    <property type="entry name" value="PROTEIN_KINASE_DOM"/>
    <property type="match status" value="2"/>
</dbReference>
<dbReference type="SUPFAM" id="SSF48403">
    <property type="entry name" value="Ankyrin repeat"/>
    <property type="match status" value="2"/>
</dbReference>
<name>A0A225VNL2_9STRA</name>
<gene>
    <name evidence="5" type="ORF">PHMEG_00021113</name>
</gene>
<dbReference type="PRINTS" id="PR01415">
    <property type="entry name" value="ANKYRIN"/>
</dbReference>
<dbReference type="Gene3D" id="3.30.200.20">
    <property type="entry name" value="Phosphorylase Kinase, domain 1"/>
    <property type="match status" value="1"/>
</dbReference>
<keyword evidence="5" id="KW-0808">Transferase</keyword>
<feature type="repeat" description="ANK" evidence="3">
    <location>
        <begin position="301"/>
        <end position="335"/>
    </location>
</feature>
<dbReference type="STRING" id="4795.A0A225VNL2"/>
<dbReference type="GO" id="GO:0004674">
    <property type="term" value="F:protein serine/threonine kinase activity"/>
    <property type="evidence" value="ECO:0007669"/>
    <property type="project" value="UniProtKB-KW"/>
</dbReference>
<dbReference type="EMBL" id="NBNE01003888">
    <property type="protein sequence ID" value="OWZ06609.1"/>
    <property type="molecule type" value="Genomic_DNA"/>
</dbReference>
<feature type="repeat" description="ANK" evidence="3">
    <location>
        <begin position="406"/>
        <end position="440"/>
    </location>
</feature>
<dbReference type="SMART" id="SM00220">
    <property type="entry name" value="S_TKc"/>
    <property type="match status" value="1"/>
</dbReference>
<reference evidence="6" key="1">
    <citation type="submission" date="2017-03" db="EMBL/GenBank/DDBJ databases">
        <title>Phytopthora megakarya and P. palmivora, two closely related causual agents of cacao black pod achieved similar genome size and gene model numbers by different mechanisms.</title>
        <authorList>
            <person name="Ali S."/>
            <person name="Shao J."/>
            <person name="Larry D.J."/>
            <person name="Kronmiller B."/>
            <person name="Shen D."/>
            <person name="Strem M.D."/>
            <person name="Melnick R.L."/>
            <person name="Guiltinan M.J."/>
            <person name="Tyler B.M."/>
            <person name="Meinhardt L.W."/>
            <person name="Bailey B.A."/>
        </authorList>
    </citation>
    <scope>NUCLEOTIDE SEQUENCE [LARGE SCALE GENOMIC DNA]</scope>
    <source>
        <strain evidence="6">zdho120</strain>
    </source>
</reference>
<evidence type="ECO:0000256" key="2">
    <source>
        <dbReference type="ARBA" id="ARBA00023043"/>
    </source>
</evidence>
<dbReference type="SMART" id="SM00248">
    <property type="entry name" value="ANK"/>
    <property type="match status" value="17"/>
</dbReference>
<dbReference type="PANTHER" id="PTHR23206:SF8">
    <property type="entry name" value="ANKYRIN REPEAT AND KH DOMAIN-CONTAINING 1"/>
    <property type="match status" value="1"/>
</dbReference>
<feature type="domain" description="Protein kinase" evidence="4">
    <location>
        <begin position="602"/>
        <end position="946"/>
    </location>
</feature>
<dbReference type="PROSITE" id="PS00108">
    <property type="entry name" value="PROTEIN_KINASE_ST"/>
    <property type="match status" value="1"/>
</dbReference>
<evidence type="ECO:0000313" key="6">
    <source>
        <dbReference type="Proteomes" id="UP000198211"/>
    </source>
</evidence>
<feature type="repeat" description="ANK" evidence="3">
    <location>
        <begin position="517"/>
        <end position="551"/>
    </location>
</feature>
<feature type="repeat" description="ANK" evidence="3">
    <location>
        <begin position="36"/>
        <end position="68"/>
    </location>
</feature>
<evidence type="ECO:0000313" key="5">
    <source>
        <dbReference type="EMBL" id="OWZ06609.1"/>
    </source>
</evidence>
<dbReference type="CDD" id="cd00180">
    <property type="entry name" value="PKc"/>
    <property type="match status" value="1"/>
</dbReference>
<dbReference type="Gene3D" id="1.10.510.10">
    <property type="entry name" value="Transferase(Phosphotransferase) domain 1"/>
    <property type="match status" value="2"/>
</dbReference>
<keyword evidence="2 3" id="KW-0040">ANK repeat</keyword>
<protein>
    <submittedName>
        <fullName evidence="5">Serine/threonine protein kinase</fullName>
    </submittedName>
</protein>
<dbReference type="InterPro" id="IPR051631">
    <property type="entry name" value="Ankyrin-KH/SAM_domain"/>
</dbReference>
<evidence type="ECO:0000259" key="4">
    <source>
        <dbReference type="PROSITE" id="PS50011"/>
    </source>
</evidence>
<feature type="repeat" description="ANK" evidence="3">
    <location>
        <begin position="176"/>
        <end position="210"/>
    </location>
</feature>
<dbReference type="InterPro" id="IPR008271">
    <property type="entry name" value="Ser/Thr_kinase_AS"/>
</dbReference>
<proteinExistence type="predicted"/>
<evidence type="ECO:0000256" key="3">
    <source>
        <dbReference type="PROSITE-ProRule" id="PRU00023"/>
    </source>
</evidence>
<evidence type="ECO:0000256" key="1">
    <source>
        <dbReference type="ARBA" id="ARBA00022737"/>
    </source>
</evidence>
<feature type="repeat" description="ANK" evidence="3">
    <location>
        <begin position="447"/>
        <end position="481"/>
    </location>
</feature>
<dbReference type="GO" id="GO:0005524">
    <property type="term" value="F:ATP binding"/>
    <property type="evidence" value="ECO:0007669"/>
    <property type="project" value="InterPro"/>
</dbReference>
<dbReference type="InterPro" id="IPR036770">
    <property type="entry name" value="Ankyrin_rpt-contain_sf"/>
</dbReference>
<feature type="repeat" description="ANK" evidence="3">
    <location>
        <begin position="141"/>
        <end position="175"/>
    </location>
</feature>
<keyword evidence="1" id="KW-0677">Repeat</keyword>
<keyword evidence="5" id="KW-0723">Serine/threonine-protein kinase</keyword>
<feature type="repeat" description="ANK" evidence="3">
    <location>
        <begin position="587"/>
        <end position="619"/>
    </location>
</feature>
<dbReference type="Proteomes" id="UP000198211">
    <property type="component" value="Unassembled WGS sequence"/>
</dbReference>
<organism evidence="5 6">
    <name type="scientific">Phytophthora megakarya</name>
    <dbReference type="NCBI Taxonomy" id="4795"/>
    <lineage>
        <taxon>Eukaryota</taxon>
        <taxon>Sar</taxon>
        <taxon>Stramenopiles</taxon>
        <taxon>Oomycota</taxon>
        <taxon>Peronosporomycetes</taxon>
        <taxon>Peronosporales</taxon>
        <taxon>Peronosporaceae</taxon>
        <taxon>Phytophthora</taxon>
    </lineage>
</organism>
<accession>A0A225VNL2</accession>
<dbReference type="Pfam" id="PF07714">
    <property type="entry name" value="PK_Tyr_Ser-Thr"/>
    <property type="match status" value="2"/>
</dbReference>
<dbReference type="SUPFAM" id="SSF56112">
    <property type="entry name" value="Protein kinase-like (PK-like)"/>
    <property type="match status" value="2"/>
</dbReference>
<dbReference type="PROSITE" id="PS50297">
    <property type="entry name" value="ANK_REP_REGION"/>
    <property type="match status" value="5"/>
</dbReference>
<comment type="caution">
    <text evidence="5">The sequence shown here is derived from an EMBL/GenBank/DDBJ whole genome shotgun (WGS) entry which is preliminary data.</text>
</comment>
<feature type="repeat" description="ANK" evidence="3">
    <location>
        <begin position="336"/>
        <end position="370"/>
    </location>
</feature>
<feature type="repeat" description="ANK" evidence="3">
    <location>
        <begin position="552"/>
        <end position="586"/>
    </location>
</feature>
<keyword evidence="5" id="KW-0418">Kinase</keyword>
<dbReference type="Gene3D" id="1.25.40.20">
    <property type="entry name" value="Ankyrin repeat-containing domain"/>
    <property type="match status" value="5"/>
</dbReference>
<keyword evidence="6" id="KW-1185">Reference proteome</keyword>
<dbReference type="PROSITE" id="PS50088">
    <property type="entry name" value="ANK_REPEAT"/>
    <property type="match status" value="12"/>
</dbReference>
<dbReference type="InterPro" id="IPR001245">
    <property type="entry name" value="Ser-Thr/Tyr_kinase_cat_dom"/>
</dbReference>
<dbReference type="InterPro" id="IPR011009">
    <property type="entry name" value="Kinase-like_dom_sf"/>
</dbReference>
<dbReference type="InterPro" id="IPR002110">
    <property type="entry name" value="Ankyrin_rpt"/>
</dbReference>
<dbReference type="Pfam" id="PF12796">
    <property type="entry name" value="Ank_2"/>
    <property type="match status" value="5"/>
</dbReference>
<feature type="repeat" description="ANK" evidence="3">
    <location>
        <begin position="211"/>
        <end position="245"/>
    </location>
</feature>